<dbReference type="EMBL" id="BAAAYN010000015">
    <property type="protein sequence ID" value="GAA3386328.1"/>
    <property type="molecule type" value="Genomic_DNA"/>
</dbReference>
<gene>
    <name evidence="1" type="ORF">GCM10020369_23220</name>
</gene>
<reference evidence="2" key="1">
    <citation type="journal article" date="2019" name="Int. J. Syst. Evol. Microbiol.">
        <title>The Global Catalogue of Microorganisms (GCM) 10K type strain sequencing project: providing services to taxonomists for standard genome sequencing and annotation.</title>
        <authorList>
            <consortium name="The Broad Institute Genomics Platform"/>
            <consortium name="The Broad Institute Genome Sequencing Center for Infectious Disease"/>
            <person name="Wu L."/>
            <person name="Ma J."/>
        </authorList>
    </citation>
    <scope>NUCLEOTIDE SEQUENCE [LARGE SCALE GENOMIC DNA]</scope>
    <source>
        <strain evidence="2">JCM 9458</strain>
    </source>
</reference>
<evidence type="ECO:0000313" key="1">
    <source>
        <dbReference type="EMBL" id="GAA3386328.1"/>
    </source>
</evidence>
<accession>A0ABP6SVZ5</accession>
<sequence length="119" mass="13378">MTPGNKVVVLTVDPRFREQAYILNEDAGVWDGGIWYSNRDYLPSPPSRLSWTYRSTGRLWDDDPIEELGPLELVQCWICETDCVPVEDSCPVCGQCLGCGEFPEDCGCYQPTALRTTPI</sequence>
<dbReference type="Proteomes" id="UP001501676">
    <property type="component" value="Unassembled WGS sequence"/>
</dbReference>
<comment type="caution">
    <text evidence="1">The sequence shown here is derived from an EMBL/GenBank/DDBJ whole genome shotgun (WGS) entry which is preliminary data.</text>
</comment>
<evidence type="ECO:0000313" key="2">
    <source>
        <dbReference type="Proteomes" id="UP001501676"/>
    </source>
</evidence>
<keyword evidence="2" id="KW-1185">Reference proteome</keyword>
<proteinExistence type="predicted"/>
<dbReference type="RefSeq" id="WP_345728052.1">
    <property type="nucleotide sequence ID" value="NZ_BAAAYN010000015.1"/>
</dbReference>
<name>A0ABP6SVZ5_9ACTN</name>
<protein>
    <submittedName>
        <fullName evidence="1">Uncharacterized protein</fullName>
    </submittedName>
</protein>
<organism evidence="1 2">
    <name type="scientific">Cryptosporangium minutisporangium</name>
    <dbReference type="NCBI Taxonomy" id="113569"/>
    <lineage>
        <taxon>Bacteria</taxon>
        <taxon>Bacillati</taxon>
        <taxon>Actinomycetota</taxon>
        <taxon>Actinomycetes</taxon>
        <taxon>Cryptosporangiales</taxon>
        <taxon>Cryptosporangiaceae</taxon>
        <taxon>Cryptosporangium</taxon>
    </lineage>
</organism>